<organism evidence="3 4">
    <name type="scientific">Micromonospora zhanjiangensis</name>
    <dbReference type="NCBI Taxonomy" id="1522057"/>
    <lineage>
        <taxon>Bacteria</taxon>
        <taxon>Bacillati</taxon>
        <taxon>Actinomycetota</taxon>
        <taxon>Actinomycetes</taxon>
        <taxon>Micromonosporales</taxon>
        <taxon>Micromonosporaceae</taxon>
        <taxon>Micromonospora</taxon>
    </lineage>
</organism>
<feature type="domain" description="DUF4872" evidence="2">
    <location>
        <begin position="237"/>
        <end position="361"/>
    </location>
</feature>
<comment type="caution">
    <text evidence="3">The sequence shown here is derived from an EMBL/GenBank/DDBJ whole genome shotgun (WGS) entry which is preliminary data.</text>
</comment>
<dbReference type="EMBL" id="JBHSBN010000002">
    <property type="protein sequence ID" value="MFC4105377.1"/>
    <property type="molecule type" value="Genomic_DNA"/>
</dbReference>
<dbReference type="Pfam" id="PF16169">
    <property type="entry name" value="DUF4872"/>
    <property type="match status" value="1"/>
</dbReference>
<gene>
    <name evidence="3" type="ORF">ACFOX0_05410</name>
</gene>
<dbReference type="RefSeq" id="WP_377542415.1">
    <property type="nucleotide sequence ID" value="NZ_JBHSBN010000002.1"/>
</dbReference>
<accession>A0ABV8KHK5</accession>
<evidence type="ECO:0000313" key="4">
    <source>
        <dbReference type="Proteomes" id="UP001595868"/>
    </source>
</evidence>
<feature type="domain" description="Butirosin biosynthesis protein H N-terminal" evidence="1">
    <location>
        <begin position="53"/>
        <end position="197"/>
    </location>
</feature>
<proteinExistence type="predicted"/>
<evidence type="ECO:0000259" key="2">
    <source>
        <dbReference type="Pfam" id="PF16169"/>
    </source>
</evidence>
<dbReference type="Proteomes" id="UP001595868">
    <property type="component" value="Unassembled WGS sequence"/>
</dbReference>
<dbReference type="InterPro" id="IPR032369">
    <property type="entry name" value="DUF4872"/>
</dbReference>
<reference evidence="4" key="1">
    <citation type="journal article" date="2019" name="Int. J. Syst. Evol. Microbiol.">
        <title>The Global Catalogue of Microorganisms (GCM) 10K type strain sequencing project: providing services to taxonomists for standard genome sequencing and annotation.</title>
        <authorList>
            <consortium name="The Broad Institute Genomics Platform"/>
            <consortium name="The Broad Institute Genome Sequencing Center for Infectious Disease"/>
            <person name="Wu L."/>
            <person name="Ma J."/>
        </authorList>
    </citation>
    <scope>NUCLEOTIDE SEQUENCE [LARGE SCALE GENOMIC DNA]</scope>
    <source>
        <strain evidence="4">2902at01</strain>
    </source>
</reference>
<keyword evidence="4" id="KW-1185">Reference proteome</keyword>
<dbReference type="Pfam" id="PF14399">
    <property type="entry name" value="BtrH_N"/>
    <property type="match status" value="1"/>
</dbReference>
<dbReference type="InterPro" id="IPR026935">
    <property type="entry name" value="BtrH_N"/>
</dbReference>
<protein>
    <submittedName>
        <fullName evidence="3">BtrH N-terminal domain-containing protein</fullName>
    </submittedName>
</protein>
<sequence>MTNKKQLKDRIRARMAATGESYSTARRHVLGLRPDDVPAPARDAGYRLRGGQHPDSAVVTNLLAHHGVRLAATGAAPGEALVLGVGGGLGAGYALWAHAPGGTPTPVLGFRNGWHYTGRWIRTALHRWGVPFDEQATSMARRAADRLSAALDVGEPAIVWPDRFRIGYRHLPPHLDGHGGHPVVAYGTTGDRVRLDDRNLAPLTVPRERLDVARARVASYKNLLLVPRPDADREVSDGQLRAAVRAGLVDCAEQLRHTSESFSVPAWRAWSRLMTDRRDARGWPRLFADRRGVTGALLAAWEGIEPAGTSGGNLRRLYADFLTEAAALLDAPALGDVAGAFAVAARGWHEVAEAAFPAGVPALARLRELTAQVNGGIIADGDAGTAEVGSAAGRLWALRDRCDESPPLAAADLAELFAATGERLREVYHLEAAAVRRLHAAVADLPPA</sequence>
<evidence type="ECO:0000259" key="1">
    <source>
        <dbReference type="Pfam" id="PF14399"/>
    </source>
</evidence>
<evidence type="ECO:0000313" key="3">
    <source>
        <dbReference type="EMBL" id="MFC4105377.1"/>
    </source>
</evidence>
<name>A0ABV8KHK5_9ACTN</name>